<dbReference type="Proteomes" id="UP000649829">
    <property type="component" value="Unassembled WGS sequence"/>
</dbReference>
<sequence length="262" mass="27507">MTETPLDRAHAAMEAAPENDAARLRFYERLADNELFLLLTAEAKDDSLSPEVFDLSDAKWILVFDTEERLAAFTGREAPYAALSGRAIAQMLAGQGVGLGVNLEVAPSSILLPPEAVDWLASTLGHAPEEVEGRISAFHAPGGLPDALLEGLDVKLSLAGGLAESAYLVGTEDEAGRRSHLLAFIDARPGAEGPLAKAAGEALTFSGIDQGEMDVAFFAASDPAAAALARHGLRVELPKAEPVDRKIPAAPGSDPDKPPILR</sequence>
<gene>
    <name evidence="3" type="ORF">GCM10011534_22330</name>
</gene>
<accession>A0A917SWL1</accession>
<feature type="region of interest" description="Disordered" evidence="1">
    <location>
        <begin position="240"/>
        <end position="262"/>
    </location>
</feature>
<dbReference type="AlphaFoldDB" id="A0A917SWL1"/>
<feature type="domain" description="SseB protein N-terminal" evidence="2">
    <location>
        <begin position="11"/>
        <end position="119"/>
    </location>
</feature>
<dbReference type="InterPro" id="IPR009839">
    <property type="entry name" value="SseB_N"/>
</dbReference>
<name>A0A917SWL1_9RHOB</name>
<protein>
    <recommendedName>
        <fullName evidence="2">SseB protein N-terminal domain-containing protein</fullName>
    </recommendedName>
</protein>
<comment type="caution">
    <text evidence="3">The sequence shown here is derived from an EMBL/GenBank/DDBJ whole genome shotgun (WGS) entry which is preliminary data.</text>
</comment>
<dbReference type="EMBL" id="BMLF01000001">
    <property type="protein sequence ID" value="GGM00046.1"/>
    <property type="molecule type" value="Genomic_DNA"/>
</dbReference>
<organism evidence="3 4">
    <name type="scientific">Pseudooceanicola nanhaiensis</name>
    <dbReference type="NCBI Taxonomy" id="375761"/>
    <lineage>
        <taxon>Bacteria</taxon>
        <taxon>Pseudomonadati</taxon>
        <taxon>Pseudomonadota</taxon>
        <taxon>Alphaproteobacteria</taxon>
        <taxon>Rhodobacterales</taxon>
        <taxon>Paracoccaceae</taxon>
        <taxon>Pseudooceanicola</taxon>
    </lineage>
</organism>
<reference evidence="3" key="1">
    <citation type="journal article" date="2014" name="Int. J. Syst. Evol. Microbiol.">
        <title>Complete genome sequence of Corynebacterium casei LMG S-19264T (=DSM 44701T), isolated from a smear-ripened cheese.</title>
        <authorList>
            <consortium name="US DOE Joint Genome Institute (JGI-PGF)"/>
            <person name="Walter F."/>
            <person name="Albersmeier A."/>
            <person name="Kalinowski J."/>
            <person name="Ruckert C."/>
        </authorList>
    </citation>
    <scope>NUCLEOTIDE SEQUENCE</scope>
    <source>
        <strain evidence="3">CGMCC 1.6293</strain>
    </source>
</reference>
<dbReference type="RefSeq" id="WP_028287874.1">
    <property type="nucleotide sequence ID" value="NZ_BMLF01000001.1"/>
</dbReference>
<dbReference type="Pfam" id="PF07179">
    <property type="entry name" value="SseB"/>
    <property type="match status" value="1"/>
</dbReference>
<evidence type="ECO:0000259" key="2">
    <source>
        <dbReference type="Pfam" id="PF07179"/>
    </source>
</evidence>
<proteinExistence type="predicted"/>
<reference evidence="3" key="2">
    <citation type="submission" date="2020-09" db="EMBL/GenBank/DDBJ databases">
        <authorList>
            <person name="Sun Q."/>
            <person name="Zhou Y."/>
        </authorList>
    </citation>
    <scope>NUCLEOTIDE SEQUENCE</scope>
    <source>
        <strain evidence="3">CGMCC 1.6293</strain>
    </source>
</reference>
<keyword evidence="4" id="KW-1185">Reference proteome</keyword>
<evidence type="ECO:0000313" key="4">
    <source>
        <dbReference type="Proteomes" id="UP000649829"/>
    </source>
</evidence>
<evidence type="ECO:0000256" key="1">
    <source>
        <dbReference type="SAM" id="MobiDB-lite"/>
    </source>
</evidence>
<evidence type="ECO:0000313" key="3">
    <source>
        <dbReference type="EMBL" id="GGM00046.1"/>
    </source>
</evidence>